<dbReference type="Gene3D" id="2.30.31.20">
    <property type="entry name" value="Sporulation-specific cell division protein SsgB"/>
    <property type="match status" value="1"/>
</dbReference>
<keyword evidence="3" id="KW-0132">Cell division</keyword>
<dbReference type="GO" id="GO:0030435">
    <property type="term" value="P:sporulation resulting in formation of a cellular spore"/>
    <property type="evidence" value="ECO:0007669"/>
    <property type="project" value="UniProtKB-KW"/>
</dbReference>
<dbReference type="InterPro" id="IPR006776">
    <property type="entry name" value="SsgB"/>
</dbReference>
<comment type="subcellular location">
    <subcellularLocation>
        <location evidence="1">Cell septum</location>
    </subcellularLocation>
</comment>
<evidence type="ECO:0000256" key="5">
    <source>
        <dbReference type="ARBA" id="ARBA00023210"/>
    </source>
</evidence>
<evidence type="ECO:0000256" key="2">
    <source>
        <dbReference type="ARBA" id="ARBA00009323"/>
    </source>
</evidence>
<name>A0AAU1ZVP9_9ACTN</name>
<reference evidence="7" key="1">
    <citation type="submission" date="2022-10" db="EMBL/GenBank/DDBJ databases">
        <title>The complete genomes of actinobacterial strains from the NBC collection.</title>
        <authorList>
            <person name="Joergensen T.S."/>
            <person name="Alvarez Arevalo M."/>
            <person name="Sterndorff E.B."/>
            <person name="Faurdal D."/>
            <person name="Vuksanovic O."/>
            <person name="Mourched A.-S."/>
            <person name="Charusanti P."/>
            <person name="Shaw S."/>
            <person name="Blin K."/>
            <person name="Weber T."/>
        </authorList>
    </citation>
    <scope>NUCLEOTIDE SEQUENCE</scope>
    <source>
        <strain evidence="7">NBC_00093</strain>
    </source>
</reference>
<evidence type="ECO:0000256" key="3">
    <source>
        <dbReference type="ARBA" id="ARBA00022618"/>
    </source>
</evidence>
<dbReference type="AlphaFoldDB" id="A0AAU1ZVP9"/>
<accession>A0AAU1ZVP9</accession>
<keyword evidence="4" id="KW-0749">Sporulation</keyword>
<keyword evidence="5" id="KW-0717">Septation</keyword>
<proteinExistence type="inferred from homology"/>
<dbReference type="EMBL" id="CP108222">
    <property type="protein sequence ID" value="WTT15844.1"/>
    <property type="molecule type" value="Genomic_DNA"/>
</dbReference>
<dbReference type="Pfam" id="PF04686">
    <property type="entry name" value="SsgA"/>
    <property type="match status" value="1"/>
</dbReference>
<dbReference type="GO" id="GO:0000917">
    <property type="term" value="P:division septum assembly"/>
    <property type="evidence" value="ECO:0007669"/>
    <property type="project" value="UniProtKB-KW"/>
</dbReference>
<dbReference type="GO" id="GO:0030428">
    <property type="term" value="C:cell septum"/>
    <property type="evidence" value="ECO:0007669"/>
    <property type="project" value="UniProtKB-SubCell"/>
</dbReference>
<dbReference type="InterPro" id="IPR038658">
    <property type="entry name" value="SsgB_sf"/>
</dbReference>
<organism evidence="7">
    <name type="scientific">Streptomyces sp. NBC_00093</name>
    <dbReference type="NCBI Taxonomy" id="2975649"/>
    <lineage>
        <taxon>Bacteria</taxon>
        <taxon>Bacillati</taxon>
        <taxon>Actinomycetota</taxon>
        <taxon>Actinomycetes</taxon>
        <taxon>Kitasatosporales</taxon>
        <taxon>Streptomycetaceae</taxon>
        <taxon>Streptomyces</taxon>
    </lineage>
</organism>
<comment type="similarity">
    <text evidence="2">Belongs to the SsgA family.</text>
</comment>
<evidence type="ECO:0000313" key="7">
    <source>
        <dbReference type="EMBL" id="WTT15844.1"/>
    </source>
</evidence>
<evidence type="ECO:0000256" key="1">
    <source>
        <dbReference type="ARBA" id="ARBA00004431"/>
    </source>
</evidence>
<evidence type="ECO:0000256" key="6">
    <source>
        <dbReference type="ARBA" id="ARBA00023306"/>
    </source>
</evidence>
<evidence type="ECO:0000256" key="4">
    <source>
        <dbReference type="ARBA" id="ARBA00022969"/>
    </source>
</evidence>
<gene>
    <name evidence="7" type="ORF">OHA22_10045</name>
</gene>
<sequence length="149" mass="16247">MREHDSLTLVVSRILVRLVVAEGVDRPVMVDLCYKCTDPYAVSLTFHVSAEDSVRWVFGRDLLLAGQQGLTGAGDVQVWPSRCSWVRKTCIALRQSPGKGEVVVAASARALDAFLLRTLAVVPTGTEDRHLDLDGTVHQLLGGPGEPRR</sequence>
<keyword evidence="6" id="KW-0131">Cell cycle</keyword>
<protein>
    <submittedName>
        <fullName evidence="7">SsgA family sporulation/cell division regulator</fullName>
    </submittedName>
</protein>